<dbReference type="eggNOG" id="ENOG50333T9">
    <property type="taxonomic scope" value="Bacteria"/>
</dbReference>
<protein>
    <submittedName>
        <fullName evidence="1">Uncharacterized protein</fullName>
    </submittedName>
</protein>
<accession>A0A0L6JKF6</accession>
<name>A0A0L6JKF6_9FIRM</name>
<reference evidence="2" key="1">
    <citation type="submission" date="2015-07" db="EMBL/GenBank/DDBJ databases">
        <title>Near-Complete Genome Sequence of the Cellulolytic Bacterium Bacteroides (Pseudobacteroides) cellulosolvens ATCC 35603.</title>
        <authorList>
            <person name="Dassa B."/>
            <person name="Utturkar S.M."/>
            <person name="Klingeman D.M."/>
            <person name="Hurt R.A."/>
            <person name="Keller M."/>
            <person name="Xu J."/>
            <person name="Reddy Y.H.K."/>
            <person name="Borovok I."/>
            <person name="Grinberg I.R."/>
            <person name="Lamed R."/>
            <person name="Zhivin O."/>
            <person name="Bayer E.A."/>
            <person name="Brown S.D."/>
        </authorList>
    </citation>
    <scope>NUCLEOTIDE SEQUENCE [LARGE SCALE GENOMIC DNA]</scope>
    <source>
        <strain evidence="2">DSM 2933</strain>
    </source>
</reference>
<comment type="caution">
    <text evidence="1">The sequence shown here is derived from an EMBL/GenBank/DDBJ whole genome shotgun (WGS) entry which is preliminary data.</text>
</comment>
<dbReference type="OrthoDB" id="1467470at2"/>
<keyword evidence="2" id="KW-1185">Reference proteome</keyword>
<dbReference type="RefSeq" id="WP_050753149.1">
    <property type="nucleotide sequence ID" value="NZ_JQKC01000013.1"/>
</dbReference>
<dbReference type="STRING" id="398512.Bccel_1122"/>
<evidence type="ECO:0000313" key="2">
    <source>
        <dbReference type="Proteomes" id="UP000036923"/>
    </source>
</evidence>
<evidence type="ECO:0000313" key="1">
    <source>
        <dbReference type="EMBL" id="KNY25862.1"/>
    </source>
</evidence>
<sequence>MSWGIVLVKVPDEVRTLSELPKDYSPPPLGTLNDILEMLKELLPDVDFSNPSWGILGTEKGSIEFSIGDKDPVESIVLYIRGEVIDIICKLCKETSWQAFDSLTGYRMYFGKNGD</sequence>
<organism evidence="1 2">
    <name type="scientific">Pseudobacteroides cellulosolvens ATCC 35603 = DSM 2933</name>
    <dbReference type="NCBI Taxonomy" id="398512"/>
    <lineage>
        <taxon>Bacteria</taxon>
        <taxon>Bacillati</taxon>
        <taxon>Bacillota</taxon>
        <taxon>Clostridia</taxon>
        <taxon>Eubacteriales</taxon>
        <taxon>Oscillospiraceae</taxon>
        <taxon>Pseudobacteroides</taxon>
    </lineage>
</organism>
<dbReference type="AlphaFoldDB" id="A0A0L6JKF6"/>
<proteinExistence type="predicted"/>
<dbReference type="EMBL" id="LGTC01000001">
    <property type="protein sequence ID" value="KNY25862.1"/>
    <property type="molecule type" value="Genomic_DNA"/>
</dbReference>
<dbReference type="Proteomes" id="UP000036923">
    <property type="component" value="Unassembled WGS sequence"/>
</dbReference>
<gene>
    <name evidence="1" type="ORF">Bccel_1122</name>
</gene>